<dbReference type="PROSITE" id="PS51257">
    <property type="entry name" value="PROKAR_LIPOPROTEIN"/>
    <property type="match status" value="1"/>
</dbReference>
<keyword evidence="1" id="KW-0732">Signal</keyword>
<proteinExistence type="predicted"/>
<protein>
    <recommendedName>
        <fullName evidence="4">Lipoprotein</fullName>
    </recommendedName>
</protein>
<organism evidence="2 3">
    <name type="scientific">Dactylosporangium maewongense</name>
    <dbReference type="NCBI Taxonomy" id="634393"/>
    <lineage>
        <taxon>Bacteria</taxon>
        <taxon>Bacillati</taxon>
        <taxon>Actinomycetota</taxon>
        <taxon>Actinomycetes</taxon>
        <taxon>Micromonosporales</taxon>
        <taxon>Micromonosporaceae</taxon>
        <taxon>Dactylosporangium</taxon>
    </lineage>
</organism>
<comment type="caution">
    <text evidence="2">The sequence shown here is derived from an EMBL/GenBank/DDBJ whole genome shotgun (WGS) entry which is preliminary data.</text>
</comment>
<dbReference type="RefSeq" id="WP_344510974.1">
    <property type="nucleotide sequence ID" value="NZ_BAAAQD010000026.1"/>
</dbReference>
<name>A0ABP4N7Z4_9ACTN</name>
<accession>A0ABP4N7Z4</accession>
<feature type="chain" id="PRO_5046143068" description="Lipoprotein" evidence="1">
    <location>
        <begin position="22"/>
        <end position="156"/>
    </location>
</feature>
<gene>
    <name evidence="2" type="ORF">GCM10009827_092990</name>
</gene>
<evidence type="ECO:0008006" key="4">
    <source>
        <dbReference type="Google" id="ProtNLM"/>
    </source>
</evidence>
<reference evidence="3" key="1">
    <citation type="journal article" date="2019" name="Int. J. Syst. Evol. Microbiol.">
        <title>The Global Catalogue of Microorganisms (GCM) 10K type strain sequencing project: providing services to taxonomists for standard genome sequencing and annotation.</title>
        <authorList>
            <consortium name="The Broad Institute Genomics Platform"/>
            <consortium name="The Broad Institute Genome Sequencing Center for Infectious Disease"/>
            <person name="Wu L."/>
            <person name="Ma J."/>
        </authorList>
    </citation>
    <scope>NUCLEOTIDE SEQUENCE [LARGE SCALE GENOMIC DNA]</scope>
    <source>
        <strain evidence="3">JCM 15933</strain>
    </source>
</reference>
<evidence type="ECO:0000313" key="2">
    <source>
        <dbReference type="EMBL" id="GAA1557459.1"/>
    </source>
</evidence>
<keyword evidence="3" id="KW-1185">Reference proteome</keyword>
<evidence type="ECO:0000313" key="3">
    <source>
        <dbReference type="Proteomes" id="UP001501470"/>
    </source>
</evidence>
<dbReference type="Proteomes" id="UP001501470">
    <property type="component" value="Unassembled WGS sequence"/>
</dbReference>
<evidence type="ECO:0000256" key="1">
    <source>
        <dbReference type="SAM" id="SignalP"/>
    </source>
</evidence>
<dbReference type="EMBL" id="BAAAQD010000026">
    <property type="protein sequence ID" value="GAA1557459.1"/>
    <property type="molecule type" value="Genomic_DNA"/>
</dbReference>
<sequence length="156" mass="16903">MKRRIALAVAALVLTAGCAIGDILEEGPTASVALEATSYVGVWAGHQSSVRYDLKPDGTFTATGVPVAHLGSLHERTGRVGPFHGHGQWKLDDPTEIATPIARAAVLTFDELLDTDDTRVEQRTVKLWACMPTHPEASHVLMMRIEDDWLQRPPAG</sequence>
<feature type="signal peptide" evidence="1">
    <location>
        <begin position="1"/>
        <end position="21"/>
    </location>
</feature>